<evidence type="ECO:0000313" key="2">
    <source>
        <dbReference type="Proteomes" id="UP001162060"/>
    </source>
</evidence>
<comment type="caution">
    <text evidence="1">The sequence shown here is derived from an EMBL/GenBank/DDBJ whole genome shotgun (WGS) entry which is preliminary data.</text>
</comment>
<accession>A0AAV1VH34</accession>
<dbReference type="EMBL" id="CAKLBY020000350">
    <property type="protein sequence ID" value="CAK7946251.1"/>
    <property type="molecule type" value="Genomic_DNA"/>
</dbReference>
<protein>
    <submittedName>
        <fullName evidence="1">Uncharacterized protein</fullName>
    </submittedName>
</protein>
<reference evidence="1" key="1">
    <citation type="submission" date="2024-01" db="EMBL/GenBank/DDBJ databases">
        <authorList>
            <person name="Webb A."/>
        </authorList>
    </citation>
    <scope>NUCLEOTIDE SEQUENCE</scope>
    <source>
        <strain evidence="1">Pm1</strain>
    </source>
</reference>
<gene>
    <name evidence="1" type="ORF">PM001_LOCUS31401</name>
</gene>
<dbReference type="AlphaFoldDB" id="A0AAV1VH34"/>
<organism evidence="1 2">
    <name type="scientific">Peronospora matthiolae</name>
    <dbReference type="NCBI Taxonomy" id="2874970"/>
    <lineage>
        <taxon>Eukaryota</taxon>
        <taxon>Sar</taxon>
        <taxon>Stramenopiles</taxon>
        <taxon>Oomycota</taxon>
        <taxon>Peronosporomycetes</taxon>
        <taxon>Peronosporales</taxon>
        <taxon>Peronosporaceae</taxon>
        <taxon>Peronospora</taxon>
    </lineage>
</organism>
<sequence>MTHRVHLQQLVLQEELQQKQKKHNLSQEAGNNQEQLL</sequence>
<dbReference type="Proteomes" id="UP001162060">
    <property type="component" value="Unassembled WGS sequence"/>
</dbReference>
<name>A0AAV1VH34_9STRA</name>
<proteinExistence type="predicted"/>
<evidence type="ECO:0000313" key="1">
    <source>
        <dbReference type="EMBL" id="CAK7946251.1"/>
    </source>
</evidence>